<keyword evidence="2" id="KW-0862">Zinc</keyword>
<keyword evidence="1" id="KW-0479">Metal-binding</keyword>
<proteinExistence type="predicted"/>
<dbReference type="InterPro" id="IPR003116">
    <property type="entry name" value="RBD_dom"/>
</dbReference>
<comment type="caution">
    <text evidence="6">The sequence shown here is derived from an EMBL/GenBank/DDBJ whole genome shotgun (WGS) entry which is preliminary data.</text>
</comment>
<sequence length="296" mass="32777">MTHPGSNGVCEEVTRSTPQSPLRSVVRAHLPNKQRTTVPVQPGRTLKESLAKALNLRKLSPEVCIVYRKNNPKVRMSWDYDIALLEGEEIVVEVLEKFPVTTSISHNFIRRTFFSLAFCDNCRRLLFHGFVCRTCGYRFHQRCSVGVPTLCQQDQRITTNIYQHLLASHPDNQAGILTSTGYGVTPSGHPNLMSPYGSAYSGHYIEGLRGQYTNHYTGTGGNQAPPTLPRPAPAPLAPRDRSSSAPNVCINLVNPSMPSDAASLAEFAHRMGRNYNPTSPVLWPRLSCDFSLSGEL</sequence>
<dbReference type="Gene3D" id="3.10.20.90">
    <property type="entry name" value="Phosphatidylinositol 3-kinase Catalytic Subunit, Chain A, domain 1"/>
    <property type="match status" value="1"/>
</dbReference>
<feature type="domain" description="Phorbol-ester/DAG-type" evidence="4">
    <location>
        <begin position="105"/>
        <end position="151"/>
    </location>
</feature>
<dbReference type="OrthoDB" id="774951at2759"/>
<dbReference type="PROSITE" id="PS50898">
    <property type="entry name" value="RBD"/>
    <property type="match status" value="1"/>
</dbReference>
<dbReference type="AlphaFoldDB" id="A0A8J5CLS0"/>
<dbReference type="CDD" id="cd20811">
    <property type="entry name" value="C1_Raf"/>
    <property type="match status" value="1"/>
</dbReference>
<protein>
    <submittedName>
        <fullName evidence="6">Serine/threonine-protein kinase B-raf</fullName>
    </submittedName>
</protein>
<dbReference type="GO" id="GO:0016301">
    <property type="term" value="F:kinase activity"/>
    <property type="evidence" value="ECO:0007669"/>
    <property type="project" value="UniProtKB-KW"/>
</dbReference>
<dbReference type="SMART" id="SM00455">
    <property type="entry name" value="RBD"/>
    <property type="match status" value="1"/>
</dbReference>
<evidence type="ECO:0000313" key="7">
    <source>
        <dbReference type="Proteomes" id="UP000770661"/>
    </source>
</evidence>
<dbReference type="SUPFAM" id="SSF54236">
    <property type="entry name" value="Ubiquitin-like"/>
    <property type="match status" value="1"/>
</dbReference>
<feature type="region of interest" description="Disordered" evidence="3">
    <location>
        <begin position="215"/>
        <end position="243"/>
    </location>
</feature>
<dbReference type="InterPro" id="IPR002219">
    <property type="entry name" value="PKC_DAG/PE"/>
</dbReference>
<accession>A0A8J5CLS0</accession>
<dbReference type="SMART" id="SM00109">
    <property type="entry name" value="C1"/>
    <property type="match status" value="1"/>
</dbReference>
<keyword evidence="7" id="KW-1185">Reference proteome</keyword>
<feature type="domain" description="RBD" evidence="5">
    <location>
        <begin position="24"/>
        <end position="95"/>
    </location>
</feature>
<dbReference type="Proteomes" id="UP000770661">
    <property type="component" value="Unassembled WGS sequence"/>
</dbReference>
<dbReference type="SUPFAM" id="SSF57889">
    <property type="entry name" value="Cysteine-rich domain"/>
    <property type="match status" value="1"/>
</dbReference>
<dbReference type="PROSITE" id="PS50081">
    <property type="entry name" value="ZF_DAG_PE_2"/>
    <property type="match status" value="1"/>
</dbReference>
<dbReference type="InterPro" id="IPR046349">
    <property type="entry name" value="C1-like_sf"/>
</dbReference>
<evidence type="ECO:0000313" key="6">
    <source>
        <dbReference type="EMBL" id="KAG0725163.1"/>
    </source>
</evidence>
<evidence type="ECO:0000259" key="4">
    <source>
        <dbReference type="PROSITE" id="PS50081"/>
    </source>
</evidence>
<keyword evidence="6" id="KW-0418">Kinase</keyword>
<dbReference type="InterPro" id="IPR029071">
    <property type="entry name" value="Ubiquitin-like_domsf"/>
</dbReference>
<dbReference type="CDD" id="cd01816">
    <property type="entry name" value="RBD_RAF"/>
    <property type="match status" value="1"/>
</dbReference>
<dbReference type="PROSITE" id="PS00479">
    <property type="entry name" value="ZF_DAG_PE_1"/>
    <property type="match status" value="1"/>
</dbReference>
<dbReference type="Pfam" id="PF02196">
    <property type="entry name" value="RBD"/>
    <property type="match status" value="1"/>
</dbReference>
<reference evidence="6" key="1">
    <citation type="submission" date="2020-07" db="EMBL/GenBank/DDBJ databases">
        <title>The High-quality genome of the commercially important snow crab, Chionoecetes opilio.</title>
        <authorList>
            <person name="Jeong J.-H."/>
            <person name="Ryu S."/>
        </authorList>
    </citation>
    <scope>NUCLEOTIDE SEQUENCE</scope>
    <source>
        <strain evidence="6">MADBK_172401_WGS</strain>
        <tissue evidence="6">Digestive gland</tissue>
    </source>
</reference>
<name>A0A8J5CLS0_CHIOP</name>
<evidence type="ECO:0000259" key="5">
    <source>
        <dbReference type="PROSITE" id="PS50898"/>
    </source>
</evidence>
<evidence type="ECO:0000256" key="1">
    <source>
        <dbReference type="ARBA" id="ARBA00022723"/>
    </source>
</evidence>
<dbReference type="GO" id="GO:0046872">
    <property type="term" value="F:metal ion binding"/>
    <property type="evidence" value="ECO:0007669"/>
    <property type="project" value="UniProtKB-KW"/>
</dbReference>
<dbReference type="GO" id="GO:0007165">
    <property type="term" value="P:signal transduction"/>
    <property type="evidence" value="ECO:0007669"/>
    <property type="project" value="InterPro"/>
</dbReference>
<dbReference type="FunFam" id="3.30.60.20:FF:000004">
    <property type="entry name" value="B-Raf proto-oncogene serine/threonine-protein kinase"/>
    <property type="match status" value="1"/>
</dbReference>
<dbReference type="EMBL" id="JACEEZ010005953">
    <property type="protein sequence ID" value="KAG0725163.1"/>
    <property type="molecule type" value="Genomic_DNA"/>
</dbReference>
<evidence type="ECO:0000256" key="3">
    <source>
        <dbReference type="SAM" id="MobiDB-lite"/>
    </source>
</evidence>
<evidence type="ECO:0000256" key="2">
    <source>
        <dbReference type="ARBA" id="ARBA00022833"/>
    </source>
</evidence>
<feature type="compositionally biased region" description="Pro residues" evidence="3">
    <location>
        <begin position="226"/>
        <end position="236"/>
    </location>
</feature>
<dbReference type="Gene3D" id="3.30.60.20">
    <property type="match status" value="1"/>
</dbReference>
<dbReference type="Pfam" id="PF00130">
    <property type="entry name" value="C1_1"/>
    <property type="match status" value="1"/>
</dbReference>
<gene>
    <name evidence="6" type="primary">BRAF</name>
    <name evidence="6" type="ORF">GWK47_039131</name>
</gene>
<keyword evidence="6" id="KW-0808">Transferase</keyword>
<organism evidence="6 7">
    <name type="scientific">Chionoecetes opilio</name>
    <name type="common">Atlantic snow crab</name>
    <name type="synonym">Cancer opilio</name>
    <dbReference type="NCBI Taxonomy" id="41210"/>
    <lineage>
        <taxon>Eukaryota</taxon>
        <taxon>Metazoa</taxon>
        <taxon>Ecdysozoa</taxon>
        <taxon>Arthropoda</taxon>
        <taxon>Crustacea</taxon>
        <taxon>Multicrustacea</taxon>
        <taxon>Malacostraca</taxon>
        <taxon>Eumalacostraca</taxon>
        <taxon>Eucarida</taxon>
        <taxon>Decapoda</taxon>
        <taxon>Pleocyemata</taxon>
        <taxon>Brachyura</taxon>
        <taxon>Eubrachyura</taxon>
        <taxon>Majoidea</taxon>
        <taxon>Majidae</taxon>
        <taxon>Chionoecetes</taxon>
    </lineage>
</organism>